<dbReference type="Proteomes" id="UP000050794">
    <property type="component" value="Unassembled WGS sequence"/>
</dbReference>
<evidence type="ECO:0000313" key="3">
    <source>
        <dbReference type="WBParaSite" id="TCNE_0001154801-mRNA-1"/>
    </source>
</evidence>
<reference evidence="3" key="1">
    <citation type="submission" date="2016-06" db="UniProtKB">
        <authorList>
            <consortium name="WormBaseParasite"/>
        </authorList>
    </citation>
    <scope>IDENTIFICATION</scope>
</reference>
<proteinExistence type="predicted"/>
<dbReference type="WBParaSite" id="TCNE_0001154801-mRNA-1">
    <property type="protein sequence ID" value="TCNE_0001154801-mRNA-1"/>
    <property type="gene ID" value="TCNE_0001154801"/>
</dbReference>
<sequence>MEPEELKCGTFQQCISDERAFVSAVQQMAPFAFETNKEGVMDGCALQIGLGTSIYKEETNYMTVCMAP</sequence>
<keyword evidence="2" id="KW-1185">Reference proteome</keyword>
<dbReference type="EMBL" id="UYWY01020900">
    <property type="protein sequence ID" value="VDM42869.1"/>
    <property type="molecule type" value="Genomic_DNA"/>
</dbReference>
<gene>
    <name evidence="1" type="ORF">TCNE_LOCUS11548</name>
</gene>
<name>A0A183USS8_TOXCA</name>
<organism evidence="2 3">
    <name type="scientific">Toxocara canis</name>
    <name type="common">Canine roundworm</name>
    <dbReference type="NCBI Taxonomy" id="6265"/>
    <lineage>
        <taxon>Eukaryota</taxon>
        <taxon>Metazoa</taxon>
        <taxon>Ecdysozoa</taxon>
        <taxon>Nematoda</taxon>
        <taxon>Chromadorea</taxon>
        <taxon>Rhabditida</taxon>
        <taxon>Spirurina</taxon>
        <taxon>Ascaridomorpha</taxon>
        <taxon>Ascaridoidea</taxon>
        <taxon>Toxocaridae</taxon>
        <taxon>Toxocara</taxon>
    </lineage>
</organism>
<reference evidence="1 2" key="2">
    <citation type="submission" date="2018-11" db="EMBL/GenBank/DDBJ databases">
        <authorList>
            <consortium name="Pathogen Informatics"/>
        </authorList>
    </citation>
    <scope>NUCLEOTIDE SEQUENCE [LARGE SCALE GENOMIC DNA]</scope>
</reference>
<protein>
    <submittedName>
        <fullName evidence="3">SCP domain-containing protein</fullName>
    </submittedName>
</protein>
<dbReference type="AlphaFoldDB" id="A0A183USS8"/>
<evidence type="ECO:0000313" key="2">
    <source>
        <dbReference type="Proteomes" id="UP000050794"/>
    </source>
</evidence>
<accession>A0A183USS8</accession>
<evidence type="ECO:0000313" key="1">
    <source>
        <dbReference type="EMBL" id="VDM42869.1"/>
    </source>
</evidence>